<dbReference type="InterPro" id="IPR010982">
    <property type="entry name" value="Lambda_DNA-bd_dom_sf"/>
</dbReference>
<dbReference type="GO" id="GO:0003677">
    <property type="term" value="F:DNA binding"/>
    <property type="evidence" value="ECO:0007669"/>
    <property type="project" value="InterPro"/>
</dbReference>
<name>A0A2T3XRH8_9BURK</name>
<evidence type="ECO:0000313" key="3">
    <source>
        <dbReference type="Proteomes" id="UP000240638"/>
    </source>
</evidence>
<organism evidence="2 3">
    <name type="scientific">Trinickia symbiotica</name>
    <dbReference type="NCBI Taxonomy" id="863227"/>
    <lineage>
        <taxon>Bacteria</taxon>
        <taxon>Pseudomonadati</taxon>
        <taxon>Pseudomonadota</taxon>
        <taxon>Betaproteobacteria</taxon>
        <taxon>Burkholderiales</taxon>
        <taxon>Burkholderiaceae</taxon>
        <taxon>Trinickia</taxon>
    </lineage>
</organism>
<feature type="domain" description="HTH cro/C1-type" evidence="1">
    <location>
        <begin position="13"/>
        <end position="67"/>
    </location>
</feature>
<gene>
    <name evidence="2" type="ORF">C9I57_18975</name>
</gene>
<dbReference type="InterPro" id="IPR001387">
    <property type="entry name" value="Cro/C1-type_HTH"/>
</dbReference>
<dbReference type="Pfam" id="PF17765">
    <property type="entry name" value="MLTR_LBD"/>
    <property type="match status" value="1"/>
</dbReference>
<reference evidence="2 3" key="1">
    <citation type="submission" date="2018-03" db="EMBL/GenBank/DDBJ databases">
        <title>Whole genome analyses suggest that Burkholderia sensu lato contains two further novel genera in the rhizoxinica-symbiotica group Mycetohabitans gen. nov., and Trinickia gen. nov.: implications for the evolution of diazotrophy and nodulation in the Burkholderiaceae.</title>
        <authorList>
            <person name="Estrada De Los Santos P."/>
            <person name="Palmer M."/>
            <person name="Chavez-Ramirez B."/>
            <person name="Steenkamp E.T."/>
            <person name="Hirsch A.M."/>
            <person name="Manyaka P."/>
            <person name="Maluk M."/>
            <person name="Lafos M."/>
            <person name="Crook M."/>
            <person name="Gross E."/>
            <person name="Simon M.F."/>
            <person name="Bueno Dos Reis Junior F."/>
            <person name="Poole P.S."/>
            <person name="Venter S.N."/>
            <person name="James E.K."/>
        </authorList>
    </citation>
    <scope>NUCLEOTIDE SEQUENCE [LARGE SCALE GENOMIC DNA]</scope>
    <source>
        <strain evidence="2 3">JPY-366</strain>
    </source>
</reference>
<comment type="caution">
    <text evidence="2">The sequence shown here is derived from an EMBL/GenBank/DDBJ whole genome shotgun (WGS) entry which is preliminary data.</text>
</comment>
<dbReference type="Proteomes" id="UP000240638">
    <property type="component" value="Unassembled WGS sequence"/>
</dbReference>
<dbReference type="AlphaFoldDB" id="A0A2T3XRH8"/>
<dbReference type="Gene3D" id="1.10.260.40">
    <property type="entry name" value="lambda repressor-like DNA-binding domains"/>
    <property type="match status" value="1"/>
</dbReference>
<accession>A0A2T3XRH8</accession>
<dbReference type="InterPro" id="IPR041413">
    <property type="entry name" value="MLTR_LBD"/>
</dbReference>
<dbReference type="SUPFAM" id="SSF47413">
    <property type="entry name" value="lambda repressor-like DNA-binding domains"/>
    <property type="match status" value="1"/>
</dbReference>
<dbReference type="EMBL" id="PYUC01000009">
    <property type="protein sequence ID" value="PTB19125.1"/>
    <property type="molecule type" value="Genomic_DNA"/>
</dbReference>
<dbReference type="PANTHER" id="PTHR35010:SF4">
    <property type="entry name" value="BLL5781 PROTEIN"/>
    <property type="match status" value="1"/>
</dbReference>
<protein>
    <submittedName>
        <fullName evidence="2">Transcriptional regulator</fullName>
    </submittedName>
</protein>
<proteinExistence type="predicted"/>
<dbReference type="PANTHER" id="PTHR35010">
    <property type="entry name" value="BLL4672 PROTEIN-RELATED"/>
    <property type="match status" value="1"/>
</dbReference>
<dbReference type="Gene3D" id="3.30.450.180">
    <property type="match status" value="1"/>
</dbReference>
<dbReference type="CDD" id="cd00093">
    <property type="entry name" value="HTH_XRE"/>
    <property type="match status" value="1"/>
</dbReference>
<sequence>MNERIAAKAGDYLRMWRQRRRMSQLAFALEAEVSQRHLSFLESGRATPSREMLLHLAERLDVPLRERNAMLLAAGFAPVYEERSLEDPAMAAVSEAIAMVLKGHEPFPALAVDRHWHLIAANAALSLLTTGVEDSALLDPPVNVLRLCLHARGLAPRIANLAEWRAHLLDRLRRQIAVTGDGVLSELLHELSAFPIAGNAHATQATMPVDNGGVFVPLKFITDEGLLSFISTTTVFGTPRDITLSELALEAFFPADAETGRILRQLAK</sequence>
<evidence type="ECO:0000259" key="1">
    <source>
        <dbReference type="PROSITE" id="PS50943"/>
    </source>
</evidence>
<dbReference type="RefSeq" id="WP_107152183.1">
    <property type="nucleotide sequence ID" value="NZ_PYUC01000009.1"/>
</dbReference>
<dbReference type="PROSITE" id="PS50943">
    <property type="entry name" value="HTH_CROC1"/>
    <property type="match status" value="1"/>
</dbReference>
<evidence type="ECO:0000313" key="2">
    <source>
        <dbReference type="EMBL" id="PTB19125.1"/>
    </source>
</evidence>
<dbReference type="SMART" id="SM00530">
    <property type="entry name" value="HTH_XRE"/>
    <property type="match status" value="1"/>
</dbReference>
<dbReference type="Pfam" id="PF01381">
    <property type="entry name" value="HTH_3"/>
    <property type="match status" value="1"/>
</dbReference>